<gene>
    <name evidence="6" type="ORF">DCCM_4717</name>
</gene>
<dbReference type="AlphaFoldDB" id="A0A2L2XH78"/>
<dbReference type="Pfam" id="PF09685">
    <property type="entry name" value="MamF_MmsF"/>
    <property type="match status" value="1"/>
</dbReference>
<comment type="subcellular location">
    <subcellularLocation>
        <location evidence="1">Membrane</location>
        <topology evidence="1">Multi-pass membrane protein</topology>
    </subcellularLocation>
</comment>
<dbReference type="Proteomes" id="UP000239549">
    <property type="component" value="Unassembled WGS sequence"/>
</dbReference>
<evidence type="ECO:0000256" key="2">
    <source>
        <dbReference type="ARBA" id="ARBA00022692"/>
    </source>
</evidence>
<keyword evidence="3 5" id="KW-1133">Transmembrane helix</keyword>
<keyword evidence="4 5" id="KW-0472">Membrane</keyword>
<keyword evidence="7" id="KW-1185">Reference proteome</keyword>
<organism evidence="6 7">
    <name type="scientific">Desulfocucumis palustris</name>
    <dbReference type="NCBI Taxonomy" id="1898651"/>
    <lineage>
        <taxon>Bacteria</taxon>
        <taxon>Bacillati</taxon>
        <taxon>Bacillota</taxon>
        <taxon>Clostridia</taxon>
        <taxon>Eubacteriales</taxon>
        <taxon>Desulfocucumaceae</taxon>
        <taxon>Desulfocucumis</taxon>
    </lineage>
</organism>
<evidence type="ECO:0000256" key="1">
    <source>
        <dbReference type="ARBA" id="ARBA00004141"/>
    </source>
</evidence>
<evidence type="ECO:0000313" key="6">
    <source>
        <dbReference type="EMBL" id="GBF35588.1"/>
    </source>
</evidence>
<evidence type="ECO:0008006" key="8">
    <source>
        <dbReference type="Google" id="ProtNLM"/>
    </source>
</evidence>
<comment type="caution">
    <text evidence="6">The sequence shown here is derived from an EMBL/GenBank/DDBJ whole genome shotgun (WGS) entry which is preliminary data.</text>
</comment>
<dbReference type="EMBL" id="BFAV01000173">
    <property type="protein sequence ID" value="GBF35588.1"/>
    <property type="molecule type" value="Genomic_DNA"/>
</dbReference>
<protein>
    <recommendedName>
        <fullName evidence="8">Orotate phosphoribosyltransferase</fullName>
    </recommendedName>
</protein>
<evidence type="ECO:0000256" key="4">
    <source>
        <dbReference type="ARBA" id="ARBA00023136"/>
    </source>
</evidence>
<sequence>MLTYASQEKNWAIFCHLGGFAGYIIPFGNIIVPLVLWLIKRDESPFVNQHGKEALNFNISFIIYAFISGLLCLILIGFALLAVLVILQIVFIINASMCASRGEYYHYPLTIRLIS</sequence>
<proteinExistence type="predicted"/>
<feature type="transmembrane region" description="Helical" evidence="5">
    <location>
        <begin position="12"/>
        <end position="39"/>
    </location>
</feature>
<reference evidence="7" key="1">
    <citation type="submission" date="2018-02" db="EMBL/GenBank/DDBJ databases">
        <title>Genome sequence of Desulfocucumis palustris strain NAW-5.</title>
        <authorList>
            <person name="Watanabe M."/>
            <person name="Kojima H."/>
            <person name="Fukui M."/>
        </authorList>
    </citation>
    <scope>NUCLEOTIDE SEQUENCE [LARGE SCALE GENOMIC DNA]</scope>
    <source>
        <strain evidence="7">NAW-5</strain>
    </source>
</reference>
<name>A0A2L2XH78_9FIRM</name>
<evidence type="ECO:0000256" key="3">
    <source>
        <dbReference type="ARBA" id="ARBA00022989"/>
    </source>
</evidence>
<accession>A0A2L2XH78</accession>
<keyword evidence="2 5" id="KW-0812">Transmembrane</keyword>
<evidence type="ECO:0000313" key="7">
    <source>
        <dbReference type="Proteomes" id="UP000239549"/>
    </source>
</evidence>
<evidence type="ECO:0000256" key="5">
    <source>
        <dbReference type="SAM" id="Phobius"/>
    </source>
</evidence>
<feature type="transmembrane region" description="Helical" evidence="5">
    <location>
        <begin position="59"/>
        <end position="92"/>
    </location>
</feature>
<dbReference type="InterPro" id="IPR019109">
    <property type="entry name" value="MamF_MmsF"/>
</dbReference>